<dbReference type="RefSeq" id="WP_344607273.1">
    <property type="nucleotide sequence ID" value="NZ_BAAAHE010000035.1"/>
</dbReference>
<feature type="region of interest" description="Disordered" evidence="1">
    <location>
        <begin position="72"/>
        <end position="100"/>
    </location>
</feature>
<name>A0ABP3S8Z7_9ACTN</name>
<evidence type="ECO:0000313" key="3">
    <source>
        <dbReference type="Proteomes" id="UP001500957"/>
    </source>
</evidence>
<protein>
    <submittedName>
        <fullName evidence="2">Uncharacterized protein</fullName>
    </submittedName>
</protein>
<proteinExistence type="predicted"/>
<comment type="caution">
    <text evidence="2">The sequence shown here is derived from an EMBL/GenBank/DDBJ whole genome shotgun (WGS) entry which is preliminary data.</text>
</comment>
<gene>
    <name evidence="2" type="ORF">GCM10009547_35900</name>
</gene>
<keyword evidence="3" id="KW-1185">Reference proteome</keyword>
<sequence length="384" mass="41834">MNDPRRDAETAVRSIIRSNPGLCLLDGLLGPWFDLPSSAAWRRRSPWPSGLDVRAAFALLNEDVPAAAVDKLSKAEENATPTDTQRHEYETRSREHSRSWELPEAADLSAHIELDLAWRRVDGSEQVGNPAGLLANPRWWPGRDASGDPAGLSGAVRAGEEHPDLHQHEVVAGLLRLLQRPIETSPRHWIVAANDYRVRTARWLDAVSTAAGALRTPAGLCLLATVIAAVKADTEGPLTARAPRLRASADAVRRAFAKINDPLSDDALASLLDAEPGTGRGALVRTPLAVVERLDGTWGPDDRVKPPFFWALPAGTDTDGYAEAWAHHPDPANDLPSQQPPDAGADWLLAATERRVRDRLARYPATQATGGRRGWRRWLPTGRG</sequence>
<feature type="compositionally biased region" description="Basic and acidic residues" evidence="1">
    <location>
        <begin position="84"/>
        <end position="100"/>
    </location>
</feature>
<organism evidence="2 3">
    <name type="scientific">Sporichthya brevicatena</name>
    <dbReference type="NCBI Taxonomy" id="171442"/>
    <lineage>
        <taxon>Bacteria</taxon>
        <taxon>Bacillati</taxon>
        <taxon>Actinomycetota</taxon>
        <taxon>Actinomycetes</taxon>
        <taxon>Sporichthyales</taxon>
        <taxon>Sporichthyaceae</taxon>
        <taxon>Sporichthya</taxon>
    </lineage>
</organism>
<evidence type="ECO:0000256" key="1">
    <source>
        <dbReference type="SAM" id="MobiDB-lite"/>
    </source>
</evidence>
<reference evidence="3" key="1">
    <citation type="journal article" date="2019" name="Int. J. Syst. Evol. Microbiol.">
        <title>The Global Catalogue of Microorganisms (GCM) 10K type strain sequencing project: providing services to taxonomists for standard genome sequencing and annotation.</title>
        <authorList>
            <consortium name="The Broad Institute Genomics Platform"/>
            <consortium name="The Broad Institute Genome Sequencing Center for Infectious Disease"/>
            <person name="Wu L."/>
            <person name="Ma J."/>
        </authorList>
    </citation>
    <scope>NUCLEOTIDE SEQUENCE [LARGE SCALE GENOMIC DNA]</scope>
    <source>
        <strain evidence="3">JCM 10671</strain>
    </source>
</reference>
<accession>A0ABP3S8Z7</accession>
<dbReference type="Proteomes" id="UP001500957">
    <property type="component" value="Unassembled WGS sequence"/>
</dbReference>
<dbReference type="EMBL" id="BAAAHE010000035">
    <property type="protein sequence ID" value="GAA0629089.1"/>
    <property type="molecule type" value="Genomic_DNA"/>
</dbReference>
<evidence type="ECO:0000313" key="2">
    <source>
        <dbReference type="EMBL" id="GAA0629089.1"/>
    </source>
</evidence>